<dbReference type="SUPFAM" id="SSF48452">
    <property type="entry name" value="TPR-like"/>
    <property type="match status" value="1"/>
</dbReference>
<gene>
    <name evidence="8" type="ORF">ZOSMA_20G00220</name>
</gene>
<dbReference type="EMBL" id="LFYR01000757">
    <property type="protein sequence ID" value="KMZ69545.1"/>
    <property type="molecule type" value="Genomic_DNA"/>
</dbReference>
<dbReference type="SMART" id="SM00386">
    <property type="entry name" value="HAT"/>
    <property type="match status" value="4"/>
</dbReference>
<dbReference type="OrthoDB" id="776485at2759"/>
<evidence type="ECO:0000313" key="8">
    <source>
        <dbReference type="EMBL" id="KMZ69545.1"/>
    </source>
</evidence>
<reference evidence="9" key="1">
    <citation type="journal article" date="2016" name="Nature">
        <title>The genome of the seagrass Zostera marina reveals angiosperm adaptation to the sea.</title>
        <authorList>
            <person name="Olsen J.L."/>
            <person name="Rouze P."/>
            <person name="Verhelst B."/>
            <person name="Lin Y.-C."/>
            <person name="Bayer T."/>
            <person name="Collen J."/>
            <person name="Dattolo E."/>
            <person name="De Paoli E."/>
            <person name="Dittami S."/>
            <person name="Maumus F."/>
            <person name="Michel G."/>
            <person name="Kersting A."/>
            <person name="Lauritano C."/>
            <person name="Lohaus R."/>
            <person name="Toepel M."/>
            <person name="Tonon T."/>
            <person name="Vanneste K."/>
            <person name="Amirebrahimi M."/>
            <person name="Brakel J."/>
            <person name="Bostroem C."/>
            <person name="Chovatia M."/>
            <person name="Grimwood J."/>
            <person name="Jenkins J.W."/>
            <person name="Jueterbock A."/>
            <person name="Mraz A."/>
            <person name="Stam W.T."/>
            <person name="Tice H."/>
            <person name="Bornberg-Bauer E."/>
            <person name="Green P.J."/>
            <person name="Pearson G.A."/>
            <person name="Procaccini G."/>
            <person name="Duarte C.M."/>
            <person name="Schmutz J."/>
            <person name="Reusch T.B.H."/>
            <person name="Van de Peer Y."/>
        </authorList>
    </citation>
    <scope>NUCLEOTIDE SEQUENCE [LARGE SCALE GENOMIC DNA]</scope>
    <source>
        <strain evidence="9">cv. Finnish</strain>
    </source>
</reference>
<evidence type="ECO:0000256" key="3">
    <source>
        <dbReference type="ARBA" id="ARBA00022737"/>
    </source>
</evidence>
<dbReference type="AlphaFoldDB" id="A0A0K9PMU1"/>
<dbReference type="InterPro" id="IPR059164">
    <property type="entry name" value="HAT_PRP39_C"/>
</dbReference>
<evidence type="ECO:0000256" key="7">
    <source>
        <dbReference type="SAM" id="MobiDB-lite"/>
    </source>
</evidence>
<comment type="caution">
    <text evidence="8">The sequence shown here is derived from an EMBL/GenBank/DDBJ whole genome shotgun (WGS) entry which is preliminary data.</text>
</comment>
<evidence type="ECO:0000256" key="2">
    <source>
        <dbReference type="ARBA" id="ARBA00022664"/>
    </source>
</evidence>
<dbReference type="Pfam" id="PF23241">
    <property type="entry name" value="HAT_PRP39_C"/>
    <property type="match status" value="1"/>
</dbReference>
<evidence type="ECO:0000256" key="4">
    <source>
        <dbReference type="ARBA" id="ARBA00023187"/>
    </source>
</evidence>
<organism evidence="8 9">
    <name type="scientific">Zostera marina</name>
    <name type="common">Eelgrass</name>
    <dbReference type="NCBI Taxonomy" id="29655"/>
    <lineage>
        <taxon>Eukaryota</taxon>
        <taxon>Viridiplantae</taxon>
        <taxon>Streptophyta</taxon>
        <taxon>Embryophyta</taxon>
        <taxon>Tracheophyta</taxon>
        <taxon>Spermatophyta</taxon>
        <taxon>Magnoliopsida</taxon>
        <taxon>Liliopsida</taxon>
        <taxon>Zosteraceae</taxon>
        <taxon>Zostera</taxon>
    </lineage>
</organism>
<dbReference type="InterPro" id="IPR003107">
    <property type="entry name" value="HAT"/>
</dbReference>
<keyword evidence="9" id="KW-1185">Reference proteome</keyword>
<dbReference type="GO" id="GO:0006397">
    <property type="term" value="P:mRNA processing"/>
    <property type="evidence" value="ECO:0007669"/>
    <property type="project" value="UniProtKB-KW"/>
</dbReference>
<dbReference type="GO" id="GO:0005634">
    <property type="term" value="C:nucleus"/>
    <property type="evidence" value="ECO:0007669"/>
    <property type="project" value="UniProtKB-SubCell"/>
</dbReference>
<sequence length="427" mass="47842">MEPMIAHVPSDGQYPSTEQGDIVANSQLIGNIPSESSAVAPDSSTYGDSIAYIGNSNPISEGDGGDPKCNSEPAEGMISANMSVIGHDHKTVESPCVVPAPHDSFNVDTNVPLSMDGAMGNGNSLSDSGAPSIQQPVDVSDVSSEEERLWSLVRSNCLDFNAWTALIHETEKEPNILKIRNVYDPFLAEFPLCYGYWKKYADHEGSLNTVDKVEEVYERAVSAVTYSVDIWVHYSQFKISTHGDPDNIRRIFERGLAYVGTDYLSAPLWDEYINYEFALQEWSNVMAIYTRILENPTQQLDRYFNSFKEYVVSRPLAELRTSVEPATLSAGTETTEQGMEGEVRPDDTEKSSFGSSTESSEAEELEKFMATREEMYKNAKEFDSKIIQFETSITRPYFHVKPLDEPELDNWHNFLDFFESGDDLNKH</sequence>
<keyword evidence="4" id="KW-0508">mRNA splicing</keyword>
<proteinExistence type="inferred from homology"/>
<dbReference type="FunFam" id="1.25.40.10:FF:000064">
    <property type="entry name" value="Putative pre-mrna-processing factor 39"/>
    <property type="match status" value="1"/>
</dbReference>
<protein>
    <recommendedName>
        <fullName evidence="10">Pre-mRNA-processing factor 39</fullName>
    </recommendedName>
</protein>
<feature type="compositionally biased region" description="Low complexity" evidence="7">
    <location>
        <begin position="331"/>
        <end position="340"/>
    </location>
</feature>
<keyword evidence="5" id="KW-0539">Nucleus</keyword>
<feature type="compositionally biased region" description="Basic and acidic residues" evidence="7">
    <location>
        <begin position="341"/>
        <end position="350"/>
    </location>
</feature>
<dbReference type="InterPro" id="IPR011990">
    <property type="entry name" value="TPR-like_helical_dom_sf"/>
</dbReference>
<dbReference type="Gene3D" id="1.25.40.10">
    <property type="entry name" value="Tetratricopeptide repeat domain"/>
    <property type="match status" value="1"/>
</dbReference>
<dbReference type="Proteomes" id="UP000036987">
    <property type="component" value="Unassembled WGS sequence"/>
</dbReference>
<comment type="subcellular location">
    <subcellularLocation>
        <location evidence="1">Nucleus</location>
    </subcellularLocation>
</comment>
<keyword evidence="2" id="KW-0507">mRNA processing</keyword>
<comment type="similarity">
    <text evidence="6">Belongs to the PRP39 family.</text>
</comment>
<evidence type="ECO:0000256" key="6">
    <source>
        <dbReference type="ARBA" id="ARBA00038019"/>
    </source>
</evidence>
<dbReference type="GO" id="GO:0008380">
    <property type="term" value="P:RNA splicing"/>
    <property type="evidence" value="ECO:0007669"/>
    <property type="project" value="UniProtKB-KW"/>
</dbReference>
<accession>A0A0K9PMU1</accession>
<evidence type="ECO:0008006" key="10">
    <source>
        <dbReference type="Google" id="ProtNLM"/>
    </source>
</evidence>
<keyword evidence="3" id="KW-0677">Repeat</keyword>
<dbReference type="STRING" id="29655.A0A0K9PMU1"/>
<dbReference type="PANTHER" id="PTHR17204:SF5">
    <property type="entry name" value="PRE-MRNA-PROCESSING FACTOR 39"/>
    <property type="match status" value="1"/>
</dbReference>
<evidence type="ECO:0000313" key="9">
    <source>
        <dbReference type="Proteomes" id="UP000036987"/>
    </source>
</evidence>
<dbReference type="PANTHER" id="PTHR17204">
    <property type="entry name" value="PRE-MRNA PROCESSING PROTEIN PRP39-RELATED"/>
    <property type="match status" value="1"/>
</dbReference>
<dbReference type="Pfam" id="PF23240">
    <property type="entry name" value="HAT_PRP39_N"/>
    <property type="match status" value="1"/>
</dbReference>
<name>A0A0K9PMU1_ZOSMR</name>
<feature type="region of interest" description="Disordered" evidence="7">
    <location>
        <begin position="325"/>
        <end position="363"/>
    </location>
</feature>
<dbReference type="OMA" id="NCDICDI"/>
<evidence type="ECO:0000256" key="1">
    <source>
        <dbReference type="ARBA" id="ARBA00004123"/>
    </source>
</evidence>
<evidence type="ECO:0000256" key="5">
    <source>
        <dbReference type="ARBA" id="ARBA00023242"/>
    </source>
</evidence>